<comment type="caution">
    <text evidence="5">The sequence shown here is derived from an EMBL/GenBank/DDBJ whole genome shotgun (WGS) entry which is preliminary data.</text>
</comment>
<evidence type="ECO:0000256" key="3">
    <source>
        <dbReference type="PIRSR" id="PIRSR640198-3"/>
    </source>
</evidence>
<protein>
    <recommendedName>
        <fullName evidence="4">Fido domain-containing protein</fullName>
    </recommendedName>
</protein>
<feature type="domain" description="Fido" evidence="4">
    <location>
        <begin position="85"/>
        <end position="241"/>
    </location>
</feature>
<evidence type="ECO:0000259" key="4">
    <source>
        <dbReference type="PROSITE" id="PS51459"/>
    </source>
</evidence>
<dbReference type="Pfam" id="PF02661">
    <property type="entry name" value="Fic"/>
    <property type="match status" value="1"/>
</dbReference>
<sequence length="333" mass="38327">GQIEASKAVIENSPLVPAYEAKFRQEAILRTVHHGTHIEGNPLEQREVEKVLAGKDIPARDRDIQEILNYREVLKFINSKKDDSITEKVLLETHQLTTRKILKADQAGKYRITQVRVTNSKTGETSYLPPPSSQISDLIRSFFLWLNSVTNEEIHPVLKAAITHYVIAAIHPFVDGNGRTARAISTLVLFKEGYDIKNFFSIEEYFDRDAGRYYKVLQNISNQTKKIQDRDLTSWIEYFIEGLAIELSRIRDSVKRLSVDLKLKGKMGQIHLNERQLKLVEYMQEYGQISNKEWRSLLPMVSDDTILRDLKVLITKSLIRKKGSTKAAIYKIK</sequence>
<name>A0A1G1WE34_9BACT</name>
<keyword evidence="2" id="KW-0547">Nucleotide-binding</keyword>
<dbReference type="Gene3D" id="1.10.3290.10">
    <property type="entry name" value="Fido-like domain"/>
    <property type="match status" value="1"/>
</dbReference>
<dbReference type="InterPro" id="IPR040198">
    <property type="entry name" value="Fido_containing"/>
</dbReference>
<dbReference type="Proteomes" id="UP000178162">
    <property type="component" value="Unassembled WGS sequence"/>
</dbReference>
<dbReference type="AlphaFoldDB" id="A0A1G1WE34"/>
<evidence type="ECO:0000256" key="1">
    <source>
        <dbReference type="PIRSR" id="PIRSR640198-1"/>
    </source>
</evidence>
<dbReference type="InterPro" id="IPR036597">
    <property type="entry name" value="Fido-like_dom_sf"/>
</dbReference>
<gene>
    <name evidence="5" type="ORF">A2134_01070</name>
</gene>
<feature type="binding site" evidence="2">
    <location>
        <begin position="175"/>
        <end position="182"/>
    </location>
    <ligand>
        <name>ATP</name>
        <dbReference type="ChEBI" id="CHEBI:30616"/>
    </ligand>
</feature>
<keyword evidence="2" id="KW-0067">ATP-binding</keyword>
<dbReference type="STRING" id="1802595.A2134_01070"/>
<feature type="non-terminal residue" evidence="5">
    <location>
        <position position="1"/>
    </location>
</feature>
<dbReference type="PANTHER" id="PTHR13504:SF38">
    <property type="entry name" value="FIDO DOMAIN-CONTAINING PROTEIN"/>
    <property type="match status" value="1"/>
</dbReference>
<evidence type="ECO:0000313" key="5">
    <source>
        <dbReference type="EMBL" id="OGY25914.1"/>
    </source>
</evidence>
<dbReference type="EMBL" id="MHCR01000005">
    <property type="protein sequence ID" value="OGY25914.1"/>
    <property type="molecule type" value="Genomic_DNA"/>
</dbReference>
<dbReference type="PROSITE" id="PS51459">
    <property type="entry name" value="FIDO"/>
    <property type="match status" value="1"/>
</dbReference>
<evidence type="ECO:0000256" key="2">
    <source>
        <dbReference type="PIRSR" id="PIRSR640198-2"/>
    </source>
</evidence>
<dbReference type="SUPFAM" id="SSF140931">
    <property type="entry name" value="Fic-like"/>
    <property type="match status" value="1"/>
</dbReference>
<evidence type="ECO:0000313" key="6">
    <source>
        <dbReference type="Proteomes" id="UP000178162"/>
    </source>
</evidence>
<reference evidence="5 6" key="1">
    <citation type="journal article" date="2016" name="Nat. Commun.">
        <title>Thousands of microbial genomes shed light on interconnected biogeochemical processes in an aquifer system.</title>
        <authorList>
            <person name="Anantharaman K."/>
            <person name="Brown C.T."/>
            <person name="Hug L.A."/>
            <person name="Sharon I."/>
            <person name="Castelle C.J."/>
            <person name="Probst A.J."/>
            <person name="Thomas B.C."/>
            <person name="Singh A."/>
            <person name="Wilkins M.J."/>
            <person name="Karaoz U."/>
            <person name="Brodie E.L."/>
            <person name="Williams K.H."/>
            <person name="Hubbard S.S."/>
            <person name="Banfield J.F."/>
        </authorList>
    </citation>
    <scope>NUCLEOTIDE SEQUENCE [LARGE SCALE GENOMIC DNA]</scope>
</reference>
<dbReference type="InterPro" id="IPR003812">
    <property type="entry name" value="Fido"/>
</dbReference>
<dbReference type="GO" id="GO:0005524">
    <property type="term" value="F:ATP binding"/>
    <property type="evidence" value="ECO:0007669"/>
    <property type="project" value="UniProtKB-KW"/>
</dbReference>
<feature type="active site" evidence="1">
    <location>
        <position position="171"/>
    </location>
</feature>
<proteinExistence type="predicted"/>
<dbReference type="PANTHER" id="PTHR13504">
    <property type="entry name" value="FIDO DOMAIN-CONTAINING PROTEIN DDB_G0283145"/>
    <property type="match status" value="1"/>
</dbReference>
<accession>A0A1G1WE34</accession>
<feature type="site" description="Important for autoinhibition of adenylyltransferase activity" evidence="3">
    <location>
        <position position="39"/>
    </location>
</feature>
<organism evidence="5 6">
    <name type="scientific">Candidatus Woykebacteria bacterium RBG_16_39_9b</name>
    <dbReference type="NCBI Taxonomy" id="1802595"/>
    <lineage>
        <taxon>Bacteria</taxon>
        <taxon>Candidatus Woykeibacteriota</taxon>
    </lineage>
</organism>